<protein>
    <submittedName>
        <fullName evidence="2">Uncharacterized protein</fullName>
    </submittedName>
</protein>
<feature type="compositionally biased region" description="Pro residues" evidence="1">
    <location>
        <begin position="33"/>
        <end position="43"/>
    </location>
</feature>
<feature type="region of interest" description="Disordered" evidence="1">
    <location>
        <begin position="1"/>
        <end position="45"/>
    </location>
</feature>
<proteinExistence type="predicted"/>
<evidence type="ECO:0000313" key="3">
    <source>
        <dbReference type="Proteomes" id="UP000680866"/>
    </source>
</evidence>
<feature type="compositionally biased region" description="Basic residues" evidence="1">
    <location>
        <begin position="14"/>
        <end position="26"/>
    </location>
</feature>
<organism evidence="2 3">
    <name type="scientific">Polymorphospora rubra</name>
    <dbReference type="NCBI Taxonomy" id="338584"/>
    <lineage>
        <taxon>Bacteria</taxon>
        <taxon>Bacillati</taxon>
        <taxon>Actinomycetota</taxon>
        <taxon>Actinomycetes</taxon>
        <taxon>Micromonosporales</taxon>
        <taxon>Micromonosporaceae</taxon>
        <taxon>Polymorphospora</taxon>
    </lineage>
</organism>
<evidence type="ECO:0000256" key="1">
    <source>
        <dbReference type="SAM" id="MobiDB-lite"/>
    </source>
</evidence>
<name>A0A810MQN2_9ACTN</name>
<dbReference type="Proteomes" id="UP000680866">
    <property type="component" value="Chromosome"/>
</dbReference>
<gene>
    <name evidence="2" type="ORF">Prubr_00350</name>
</gene>
<sequence length="216" mass="23449">MGDRGTGAADRQSRPRHQRHAARPQRRGVVTRPVPPADEPGIPPALAARPHDVRRGLPIPPVNIHSDPGGSGSHVDFTTINTTVSTCLAIERKCSLCGEPMGYWVAFLGGPRAAELMPYADPPGHPECMTAALSLCPHIAIGRHRRARADRPGAGIIPPGSHGDKPDRYLLGITRTYRTRFVPEHGYTVYLPAPFKTVRAYLYGQDGRLHPATDSQ</sequence>
<reference evidence="2" key="1">
    <citation type="submission" date="2020-08" db="EMBL/GenBank/DDBJ databases">
        <title>Whole genome shotgun sequence of Polymorphospora rubra NBRC 101157.</title>
        <authorList>
            <person name="Komaki H."/>
            <person name="Tamura T."/>
        </authorList>
    </citation>
    <scope>NUCLEOTIDE SEQUENCE</scope>
    <source>
        <strain evidence="2">NBRC 101157</strain>
    </source>
</reference>
<accession>A0A810MQN2</accession>
<keyword evidence="3" id="KW-1185">Reference proteome</keyword>
<dbReference type="KEGG" id="pry:Prubr_00350"/>
<dbReference type="EMBL" id="AP023359">
    <property type="protein sequence ID" value="BCJ63014.1"/>
    <property type="molecule type" value="Genomic_DNA"/>
</dbReference>
<evidence type="ECO:0000313" key="2">
    <source>
        <dbReference type="EMBL" id="BCJ63014.1"/>
    </source>
</evidence>
<dbReference type="AlphaFoldDB" id="A0A810MQN2"/>